<dbReference type="CDD" id="cd06170">
    <property type="entry name" value="LuxR_C_like"/>
    <property type="match status" value="1"/>
</dbReference>
<gene>
    <name evidence="8" type="primary">nreC</name>
    <name evidence="8" type="ORF">Mal4_24510</name>
</gene>
<dbReference type="PANTHER" id="PTHR43214:SF41">
    <property type="entry name" value="NITRATE_NITRITE RESPONSE REGULATOR PROTEIN NARP"/>
    <property type="match status" value="1"/>
</dbReference>
<keyword evidence="9" id="KW-1185">Reference proteome</keyword>
<dbReference type="InterPro" id="IPR039420">
    <property type="entry name" value="WalR-like"/>
</dbReference>
<comment type="caution">
    <text evidence="5">Lacks conserved residue(s) required for the propagation of feature annotation.</text>
</comment>
<proteinExistence type="predicted"/>
<evidence type="ECO:0000256" key="1">
    <source>
        <dbReference type="ARBA" id="ARBA00022553"/>
    </source>
</evidence>
<dbReference type="AlphaFoldDB" id="A0A517Z6R6"/>
<keyword evidence="4" id="KW-0804">Transcription</keyword>
<dbReference type="InterPro" id="IPR000792">
    <property type="entry name" value="Tscrpt_reg_LuxR_C"/>
</dbReference>
<feature type="domain" description="HTH luxR-type" evidence="6">
    <location>
        <begin position="189"/>
        <end position="254"/>
    </location>
</feature>
<organism evidence="8 9">
    <name type="scientific">Maioricimonas rarisocia</name>
    <dbReference type="NCBI Taxonomy" id="2528026"/>
    <lineage>
        <taxon>Bacteria</taxon>
        <taxon>Pseudomonadati</taxon>
        <taxon>Planctomycetota</taxon>
        <taxon>Planctomycetia</taxon>
        <taxon>Planctomycetales</taxon>
        <taxon>Planctomycetaceae</taxon>
        <taxon>Maioricimonas</taxon>
    </lineage>
</organism>
<dbReference type="SMART" id="SM00421">
    <property type="entry name" value="HTH_LUXR"/>
    <property type="match status" value="1"/>
</dbReference>
<keyword evidence="3" id="KW-0238">DNA-binding</keyword>
<dbReference type="Pfam" id="PF00072">
    <property type="entry name" value="Response_reg"/>
    <property type="match status" value="1"/>
</dbReference>
<dbReference type="InterPro" id="IPR011006">
    <property type="entry name" value="CheY-like_superfamily"/>
</dbReference>
<evidence type="ECO:0000256" key="3">
    <source>
        <dbReference type="ARBA" id="ARBA00023125"/>
    </source>
</evidence>
<evidence type="ECO:0000256" key="5">
    <source>
        <dbReference type="PROSITE-ProRule" id="PRU00169"/>
    </source>
</evidence>
<evidence type="ECO:0000313" key="9">
    <source>
        <dbReference type="Proteomes" id="UP000320496"/>
    </source>
</evidence>
<feature type="domain" description="Response regulatory" evidence="7">
    <location>
        <begin position="47"/>
        <end position="163"/>
    </location>
</feature>
<dbReference type="InterPro" id="IPR058245">
    <property type="entry name" value="NreC/VraR/RcsB-like_REC"/>
</dbReference>
<evidence type="ECO:0000259" key="6">
    <source>
        <dbReference type="PROSITE" id="PS50043"/>
    </source>
</evidence>
<dbReference type="SUPFAM" id="SSF52172">
    <property type="entry name" value="CheY-like"/>
    <property type="match status" value="1"/>
</dbReference>
<accession>A0A517Z6R6</accession>
<evidence type="ECO:0000256" key="2">
    <source>
        <dbReference type="ARBA" id="ARBA00023015"/>
    </source>
</evidence>
<keyword evidence="1" id="KW-0597">Phosphoprotein</keyword>
<dbReference type="KEGG" id="mri:Mal4_24510"/>
<dbReference type="InterPro" id="IPR001789">
    <property type="entry name" value="Sig_transdc_resp-reg_receiver"/>
</dbReference>
<dbReference type="PROSITE" id="PS50043">
    <property type="entry name" value="HTH_LUXR_2"/>
    <property type="match status" value="1"/>
</dbReference>
<dbReference type="Pfam" id="PF00196">
    <property type="entry name" value="GerE"/>
    <property type="match status" value="1"/>
</dbReference>
<dbReference type="GO" id="GO:0003677">
    <property type="term" value="F:DNA binding"/>
    <property type="evidence" value="ECO:0007669"/>
    <property type="project" value="UniProtKB-KW"/>
</dbReference>
<dbReference type="PROSITE" id="PS50110">
    <property type="entry name" value="RESPONSE_REGULATORY"/>
    <property type="match status" value="1"/>
</dbReference>
<name>A0A517Z6R6_9PLAN</name>
<dbReference type="SUPFAM" id="SSF46894">
    <property type="entry name" value="C-terminal effector domain of the bipartite response regulators"/>
    <property type="match status" value="1"/>
</dbReference>
<protein>
    <submittedName>
        <fullName evidence="8">Oxygen regulatory protein NreC</fullName>
    </submittedName>
</protein>
<dbReference type="PANTHER" id="PTHR43214">
    <property type="entry name" value="TWO-COMPONENT RESPONSE REGULATOR"/>
    <property type="match status" value="1"/>
</dbReference>
<dbReference type="InterPro" id="IPR016032">
    <property type="entry name" value="Sig_transdc_resp-reg_C-effctor"/>
</dbReference>
<dbReference type="Proteomes" id="UP000320496">
    <property type="component" value="Chromosome"/>
</dbReference>
<dbReference type="Gene3D" id="3.40.50.2300">
    <property type="match status" value="1"/>
</dbReference>
<reference evidence="8 9" key="1">
    <citation type="submission" date="2019-02" db="EMBL/GenBank/DDBJ databases">
        <title>Deep-cultivation of Planctomycetes and their phenomic and genomic characterization uncovers novel biology.</title>
        <authorList>
            <person name="Wiegand S."/>
            <person name="Jogler M."/>
            <person name="Boedeker C."/>
            <person name="Pinto D."/>
            <person name="Vollmers J."/>
            <person name="Rivas-Marin E."/>
            <person name="Kohn T."/>
            <person name="Peeters S.H."/>
            <person name="Heuer A."/>
            <person name="Rast P."/>
            <person name="Oberbeckmann S."/>
            <person name="Bunk B."/>
            <person name="Jeske O."/>
            <person name="Meyerdierks A."/>
            <person name="Storesund J.E."/>
            <person name="Kallscheuer N."/>
            <person name="Luecker S."/>
            <person name="Lage O.M."/>
            <person name="Pohl T."/>
            <person name="Merkel B.J."/>
            <person name="Hornburger P."/>
            <person name="Mueller R.-W."/>
            <person name="Bruemmer F."/>
            <person name="Labrenz M."/>
            <person name="Spormann A.M."/>
            <person name="Op den Camp H."/>
            <person name="Overmann J."/>
            <person name="Amann R."/>
            <person name="Jetten M.S.M."/>
            <person name="Mascher T."/>
            <person name="Medema M.H."/>
            <person name="Devos D.P."/>
            <person name="Kaster A.-K."/>
            <person name="Ovreas L."/>
            <person name="Rohde M."/>
            <person name="Galperin M.Y."/>
            <person name="Jogler C."/>
        </authorList>
    </citation>
    <scope>NUCLEOTIDE SEQUENCE [LARGE SCALE GENOMIC DNA]</scope>
    <source>
        <strain evidence="8 9">Mal4</strain>
    </source>
</reference>
<evidence type="ECO:0000259" key="7">
    <source>
        <dbReference type="PROSITE" id="PS50110"/>
    </source>
</evidence>
<dbReference type="EMBL" id="CP036275">
    <property type="protein sequence ID" value="QDU38129.1"/>
    <property type="molecule type" value="Genomic_DNA"/>
</dbReference>
<dbReference type="SMART" id="SM00448">
    <property type="entry name" value="REC"/>
    <property type="match status" value="1"/>
</dbReference>
<evidence type="ECO:0000256" key="4">
    <source>
        <dbReference type="ARBA" id="ARBA00023163"/>
    </source>
</evidence>
<dbReference type="GO" id="GO:0006355">
    <property type="term" value="P:regulation of DNA-templated transcription"/>
    <property type="evidence" value="ECO:0007669"/>
    <property type="project" value="InterPro"/>
</dbReference>
<dbReference type="GO" id="GO:0000160">
    <property type="term" value="P:phosphorelay signal transduction system"/>
    <property type="evidence" value="ECO:0007669"/>
    <property type="project" value="InterPro"/>
</dbReference>
<keyword evidence="2" id="KW-0805">Transcription regulation</keyword>
<evidence type="ECO:0000313" key="8">
    <source>
        <dbReference type="EMBL" id="QDU38129.1"/>
    </source>
</evidence>
<sequence>MGNVFGASAHAETDPFRFHAAADFCKGTGMLTTPTGTSGIAATAVSQVVIVDEHPIVRRGLAHLLTSEPDLEAVGHAGGFSEAVRMFRDTDADLTILEIALREGSGLELIKQLVSLKPEAKLLVFSACDERLYAERTLRAGAHGFISKTARPEQLLAAMRRVLDGHVYLSEPMTNRLLSRAVGVDDVLETSPIEAFSDRELEVFEMIGQGIPTREIAERLHLSPKTVETYRENIKSKLGLRNAAELTQHAVQWILESRAAG</sequence>
<dbReference type="PRINTS" id="PR00038">
    <property type="entry name" value="HTHLUXR"/>
</dbReference>
<dbReference type="CDD" id="cd17535">
    <property type="entry name" value="REC_NarL-like"/>
    <property type="match status" value="1"/>
</dbReference>
<dbReference type="PROSITE" id="PS00622">
    <property type="entry name" value="HTH_LUXR_1"/>
    <property type="match status" value="1"/>
</dbReference>